<dbReference type="SUPFAM" id="SSF48726">
    <property type="entry name" value="Immunoglobulin"/>
    <property type="match status" value="2"/>
</dbReference>
<dbReference type="InterPro" id="IPR003599">
    <property type="entry name" value="Ig_sub"/>
</dbReference>
<keyword evidence="4" id="KW-1185">Reference proteome</keyword>
<gene>
    <name evidence="5" type="primary">tapbp.1</name>
</gene>
<dbReference type="OrthoDB" id="8929156at2759"/>
<protein>
    <submittedName>
        <fullName evidence="5">TAP binding protein (Tapasin), tandem duplicate 1</fullName>
    </submittedName>
</protein>
<keyword evidence="1" id="KW-0393">Immunoglobulin domain</keyword>
<dbReference type="Pfam" id="PF07686">
    <property type="entry name" value="V-set"/>
    <property type="match status" value="1"/>
</dbReference>
<name>A0A6P7P1V9_BETSP</name>
<feature type="domain" description="Ig-like" evidence="3">
    <location>
        <begin position="160"/>
        <end position="271"/>
    </location>
</feature>
<dbReference type="InterPro" id="IPR013783">
    <property type="entry name" value="Ig-like_fold"/>
</dbReference>
<dbReference type="InterPro" id="IPR036179">
    <property type="entry name" value="Ig-like_dom_sf"/>
</dbReference>
<dbReference type="InterPro" id="IPR050380">
    <property type="entry name" value="Immune_Resp_Modulators"/>
</dbReference>
<proteinExistence type="predicted"/>
<dbReference type="Gene3D" id="2.60.40.10">
    <property type="entry name" value="Immunoglobulins"/>
    <property type="match status" value="3"/>
</dbReference>
<dbReference type="PANTHER" id="PTHR23411">
    <property type="entry name" value="TAPASIN"/>
    <property type="match status" value="1"/>
</dbReference>
<dbReference type="FunCoup" id="A0A6P7P1V9">
    <property type="interactions" value="732"/>
</dbReference>
<accession>A0A6P7P1V9</accession>
<reference evidence="5" key="1">
    <citation type="submission" date="2025-08" db="UniProtKB">
        <authorList>
            <consortium name="RefSeq"/>
        </authorList>
    </citation>
    <scope>IDENTIFICATION</scope>
</reference>
<dbReference type="SMART" id="SM00409">
    <property type="entry name" value="IG"/>
    <property type="match status" value="2"/>
</dbReference>
<keyword evidence="2" id="KW-0732">Signal</keyword>
<evidence type="ECO:0000313" key="5">
    <source>
        <dbReference type="RefSeq" id="XP_029023659.1"/>
    </source>
</evidence>
<organism evidence="4 5">
    <name type="scientific">Betta splendens</name>
    <name type="common">Siamese fighting fish</name>
    <dbReference type="NCBI Taxonomy" id="158456"/>
    <lineage>
        <taxon>Eukaryota</taxon>
        <taxon>Metazoa</taxon>
        <taxon>Chordata</taxon>
        <taxon>Craniata</taxon>
        <taxon>Vertebrata</taxon>
        <taxon>Euteleostomi</taxon>
        <taxon>Actinopterygii</taxon>
        <taxon>Neopterygii</taxon>
        <taxon>Teleostei</taxon>
        <taxon>Neoteleostei</taxon>
        <taxon>Acanthomorphata</taxon>
        <taxon>Anabantaria</taxon>
        <taxon>Anabantiformes</taxon>
        <taxon>Anabantoidei</taxon>
        <taxon>Osphronemidae</taxon>
        <taxon>Betta</taxon>
    </lineage>
</organism>
<evidence type="ECO:0000259" key="3">
    <source>
        <dbReference type="PROSITE" id="PS50835"/>
    </source>
</evidence>
<dbReference type="KEGG" id="bspl:114866127"/>
<dbReference type="PROSITE" id="PS50835">
    <property type="entry name" value="IG_LIKE"/>
    <property type="match status" value="2"/>
</dbReference>
<dbReference type="Proteomes" id="UP000515150">
    <property type="component" value="Chromosome 11"/>
</dbReference>
<dbReference type="CTD" id="30163"/>
<dbReference type="InParanoid" id="A0A6P7P1V9"/>
<dbReference type="RefSeq" id="XP_029023659.1">
    <property type="nucleotide sequence ID" value="XM_029167826.3"/>
</dbReference>
<dbReference type="InterPro" id="IPR013106">
    <property type="entry name" value="Ig_V-set"/>
</dbReference>
<evidence type="ECO:0000256" key="1">
    <source>
        <dbReference type="ARBA" id="ARBA00023319"/>
    </source>
</evidence>
<feature type="domain" description="Ig-like" evidence="3">
    <location>
        <begin position="290"/>
        <end position="393"/>
    </location>
</feature>
<dbReference type="InterPro" id="IPR007110">
    <property type="entry name" value="Ig-like_dom"/>
</dbReference>
<dbReference type="AlphaFoldDB" id="A0A6P7P1V9"/>
<evidence type="ECO:0000256" key="2">
    <source>
        <dbReference type="SAM" id="SignalP"/>
    </source>
</evidence>
<feature type="signal peptide" evidence="2">
    <location>
        <begin position="1"/>
        <end position="24"/>
    </location>
</feature>
<evidence type="ECO:0000313" key="4">
    <source>
        <dbReference type="Proteomes" id="UP000515150"/>
    </source>
</evidence>
<sequence length="440" mass="47634">MTEFSTIYKLSLVALTCFIRASSGSSSTCPVLECWFVQESGRGGGFTAATTQEKSLIRIRTDPDRDESQRAPADISPERVYWVTDPAASLCHRSLIAPRGSILKPLCEINPFLPQPSGLRWVAALTASALSPVYLQADWFSTALQGLDRQVCVSSITRAPTGTKEQSVVLTVSSRTVSVQARLGEPVQLDCGFWVDSSSPLAQSGFAVEWRYQFRGEGRLVLAYDGKSDRLADTQEDGASLDIEALHAHRNASLLLDEAKVRHSGTYICTVYLPYLLAQVALDLEIVEPPSLSIHPAPLPLLVPGQVLSVQCEASGFAPLSLELSWEFRGSDGKTRPLGPSSVTGHRQAWDGTYSQTTRLELDTSKLDLGRGGEVVCVAVHAGGTRRVGAALNIIGFSIPSIEDSMAMVGVALVLYGLIKFVSWTFTSSDEAEKPEKKEK</sequence>
<dbReference type="GeneID" id="114866127"/>
<feature type="chain" id="PRO_5028281768" evidence="2">
    <location>
        <begin position="25"/>
        <end position="440"/>
    </location>
</feature>